<dbReference type="Proteomes" id="UP000664218">
    <property type="component" value="Unassembled WGS sequence"/>
</dbReference>
<dbReference type="EMBL" id="JAFNJU010000001">
    <property type="protein sequence ID" value="MBO1263712.1"/>
    <property type="molecule type" value="Genomic_DNA"/>
</dbReference>
<evidence type="ECO:0000256" key="1">
    <source>
        <dbReference type="SAM" id="Coils"/>
    </source>
</evidence>
<organism evidence="2 3">
    <name type="scientific">Proteiniclasticum aestuarii</name>
    <dbReference type="NCBI Taxonomy" id="2817862"/>
    <lineage>
        <taxon>Bacteria</taxon>
        <taxon>Bacillati</taxon>
        <taxon>Bacillota</taxon>
        <taxon>Clostridia</taxon>
        <taxon>Eubacteriales</taxon>
        <taxon>Clostridiaceae</taxon>
        <taxon>Proteiniclasticum</taxon>
    </lineage>
</organism>
<sequence>MNYNDAYDKLLGYQEDILVLKSKLSDNRKLLEEKNNQLESFLQIMKKEKRDVDQLEGVSISSILSKISGSYDEKFSKESEEYLLSKIRYDELNTSLMNLKKEMERQQSEIRELEKDHAKLKAHILVSYPEGAVLSQKIELKKKELFFVRKEIVEAVRAVEAVIALSLEAENKLSSAKSWSTYDTFFGGGIIGDLVKYSKLDEANQHIAEINSAAELMQKELQDVDLAIENKMEHIGGSERFFDIAFDNIFSDWSIRGKISSNLDHIQTFLSELHTISEQLRTKMMEIDRELSNL</sequence>
<dbReference type="AlphaFoldDB" id="A0A939KES3"/>
<comment type="caution">
    <text evidence="2">The sequence shown here is derived from an EMBL/GenBank/DDBJ whole genome shotgun (WGS) entry which is preliminary data.</text>
</comment>
<reference evidence="2" key="1">
    <citation type="submission" date="2021-03" db="EMBL/GenBank/DDBJ databases">
        <title>Proteiniclasticum marinus sp. nov., isolated from tidal flat sediment.</title>
        <authorList>
            <person name="Namirimu T."/>
            <person name="Yang J.-A."/>
            <person name="Yang S.-H."/>
            <person name="Kim Y.-J."/>
            <person name="Kwon K.K."/>
        </authorList>
    </citation>
    <scope>NUCLEOTIDE SEQUENCE</scope>
    <source>
        <strain evidence="2">SCR006</strain>
    </source>
</reference>
<keyword evidence="3" id="KW-1185">Reference proteome</keyword>
<gene>
    <name evidence="2" type="ORF">J3A84_01475</name>
</gene>
<evidence type="ECO:0000313" key="2">
    <source>
        <dbReference type="EMBL" id="MBO1263712.1"/>
    </source>
</evidence>
<accession>A0A939KES3</accession>
<name>A0A939KES3_9CLOT</name>
<dbReference type="RefSeq" id="WP_207598220.1">
    <property type="nucleotide sequence ID" value="NZ_JAFNJU010000001.1"/>
</dbReference>
<feature type="coiled-coil region" evidence="1">
    <location>
        <begin position="89"/>
        <end position="123"/>
    </location>
</feature>
<feature type="coiled-coil region" evidence="1">
    <location>
        <begin position="21"/>
        <end position="51"/>
    </location>
</feature>
<proteinExistence type="predicted"/>
<keyword evidence="1" id="KW-0175">Coiled coil</keyword>
<evidence type="ECO:0000313" key="3">
    <source>
        <dbReference type="Proteomes" id="UP000664218"/>
    </source>
</evidence>
<protein>
    <submittedName>
        <fullName evidence="2">Uncharacterized protein</fullName>
    </submittedName>
</protein>